<keyword evidence="5" id="KW-1133">Transmembrane helix</keyword>
<feature type="domain" description="Phosphatidic acid phosphatase type 2/haloperoxidase" evidence="7">
    <location>
        <begin position="66"/>
        <end position="170"/>
    </location>
</feature>
<comment type="subcellular location">
    <subcellularLocation>
        <location evidence="1">Cell membrane</location>
        <topology evidence="1">Multi-pass membrane protein</topology>
    </subcellularLocation>
</comment>
<evidence type="ECO:0000256" key="1">
    <source>
        <dbReference type="ARBA" id="ARBA00004651"/>
    </source>
</evidence>
<keyword evidence="4" id="KW-0378">Hydrolase</keyword>
<evidence type="ECO:0000256" key="2">
    <source>
        <dbReference type="ARBA" id="ARBA00022475"/>
    </source>
</evidence>
<dbReference type="Gene3D" id="1.20.144.10">
    <property type="entry name" value="Phosphatidic acid phosphatase type 2/haloperoxidase"/>
    <property type="match status" value="1"/>
</dbReference>
<keyword evidence="9" id="KW-1185">Reference proteome</keyword>
<dbReference type="PANTHER" id="PTHR14969">
    <property type="entry name" value="SPHINGOSINE-1-PHOSPHATE PHOSPHOHYDROLASE"/>
    <property type="match status" value="1"/>
</dbReference>
<dbReference type="InterPro" id="IPR000326">
    <property type="entry name" value="PAP2/HPO"/>
</dbReference>
<evidence type="ECO:0000256" key="4">
    <source>
        <dbReference type="ARBA" id="ARBA00022801"/>
    </source>
</evidence>
<proteinExistence type="predicted"/>
<name>A0ABS2KXX7_9NOCA</name>
<keyword evidence="3" id="KW-0812">Transmembrane</keyword>
<reference evidence="8 9" key="1">
    <citation type="submission" date="2021-01" db="EMBL/GenBank/DDBJ databases">
        <title>Genomics of switchgrass bacterial isolates.</title>
        <authorList>
            <person name="Shade A."/>
        </authorList>
    </citation>
    <scope>NUCLEOTIDE SEQUENCE [LARGE SCALE GENOMIC DNA]</scope>
    <source>
        <strain evidence="8 9">PvP111</strain>
    </source>
</reference>
<comment type="caution">
    <text evidence="8">The sequence shown here is derived from an EMBL/GenBank/DDBJ whole genome shotgun (WGS) entry which is preliminary data.</text>
</comment>
<evidence type="ECO:0000256" key="5">
    <source>
        <dbReference type="ARBA" id="ARBA00022989"/>
    </source>
</evidence>
<evidence type="ECO:0000313" key="8">
    <source>
        <dbReference type="EMBL" id="MBM7416787.1"/>
    </source>
</evidence>
<evidence type="ECO:0000256" key="6">
    <source>
        <dbReference type="ARBA" id="ARBA00023136"/>
    </source>
</evidence>
<keyword evidence="6" id="KW-0472">Membrane</keyword>
<protein>
    <submittedName>
        <fullName evidence="8">Membrane-associated phospholipid phosphatase</fullName>
    </submittedName>
</protein>
<evidence type="ECO:0000259" key="7">
    <source>
        <dbReference type="SMART" id="SM00014"/>
    </source>
</evidence>
<accession>A0ABS2KXX7</accession>
<evidence type="ECO:0000256" key="3">
    <source>
        <dbReference type="ARBA" id="ARBA00022692"/>
    </source>
</evidence>
<organism evidence="8 9">
    <name type="scientific">Rhodococcoides corynebacterioides</name>
    <dbReference type="NCBI Taxonomy" id="53972"/>
    <lineage>
        <taxon>Bacteria</taxon>
        <taxon>Bacillati</taxon>
        <taxon>Actinomycetota</taxon>
        <taxon>Actinomycetes</taxon>
        <taxon>Mycobacteriales</taxon>
        <taxon>Nocardiaceae</taxon>
        <taxon>Rhodococcoides</taxon>
    </lineage>
</organism>
<dbReference type="Proteomes" id="UP000703038">
    <property type="component" value="Unassembled WGS sequence"/>
</dbReference>
<dbReference type="Pfam" id="PF01569">
    <property type="entry name" value="PAP2"/>
    <property type="match status" value="1"/>
</dbReference>
<sequence>MSSPIRTDNLVRTDLRVLTAVQGSVGSLPGAVRVARGMSHFGEHALGWIAIGGVGAVVDSARREQWASVAVGAVGAHAVSIVLKRISRRRRPTHPSVRVGVSTPSRFSFPSSHATSTTAAALLIGRASGLPVAPVLVPAMLVSRLVLGVHYPSDVLVGSALGALSAAATVRAEKNASVRFGLTGADAAATTAGAA</sequence>
<dbReference type="SUPFAM" id="SSF48317">
    <property type="entry name" value="Acid phosphatase/Vanadium-dependent haloperoxidase"/>
    <property type="match status" value="1"/>
</dbReference>
<dbReference type="EMBL" id="JAFBBK010000001">
    <property type="protein sequence ID" value="MBM7416787.1"/>
    <property type="molecule type" value="Genomic_DNA"/>
</dbReference>
<evidence type="ECO:0000313" key="9">
    <source>
        <dbReference type="Proteomes" id="UP000703038"/>
    </source>
</evidence>
<dbReference type="SMART" id="SM00014">
    <property type="entry name" value="acidPPc"/>
    <property type="match status" value="1"/>
</dbReference>
<gene>
    <name evidence="8" type="ORF">JOE42_003520</name>
</gene>
<keyword evidence="2" id="KW-1003">Cell membrane</keyword>
<dbReference type="InterPro" id="IPR036938">
    <property type="entry name" value="PAP2/HPO_sf"/>
</dbReference>
<dbReference type="PANTHER" id="PTHR14969:SF62">
    <property type="entry name" value="DECAPRENYLPHOSPHORYL-5-PHOSPHORIBOSE PHOSPHATASE RV3807C-RELATED"/>
    <property type="match status" value="1"/>
</dbReference>